<dbReference type="InterPro" id="IPR016174">
    <property type="entry name" value="Di-haem_cyt_TM"/>
</dbReference>
<dbReference type="Proteomes" id="UP000519004">
    <property type="component" value="Unassembled WGS sequence"/>
</dbReference>
<dbReference type="PANTHER" id="PTHR30529">
    <property type="entry name" value="CYTOCHROME B561"/>
    <property type="match status" value="1"/>
</dbReference>
<proteinExistence type="inferred from homology"/>
<evidence type="ECO:0000313" key="15">
    <source>
        <dbReference type="EMBL" id="MBB5015937.1"/>
    </source>
</evidence>
<dbReference type="GO" id="GO:0020037">
    <property type="term" value="F:heme binding"/>
    <property type="evidence" value="ECO:0007669"/>
    <property type="project" value="TreeGrafter"/>
</dbReference>
<dbReference type="Gene3D" id="1.20.950.20">
    <property type="entry name" value="Transmembrane di-heme cytochromes, Chain C"/>
    <property type="match status" value="1"/>
</dbReference>
<keyword evidence="9 13" id="KW-1133">Transmembrane helix</keyword>
<name>A0A7W7Y0P5_9GAMM</name>
<protein>
    <submittedName>
        <fullName evidence="15">Cytochrome b561</fullName>
    </submittedName>
</protein>
<evidence type="ECO:0000256" key="7">
    <source>
        <dbReference type="ARBA" id="ARBA00022723"/>
    </source>
</evidence>
<keyword evidence="6 13" id="KW-0812">Transmembrane</keyword>
<dbReference type="GO" id="GO:0046872">
    <property type="term" value="F:metal ion binding"/>
    <property type="evidence" value="ECO:0007669"/>
    <property type="project" value="UniProtKB-KW"/>
</dbReference>
<keyword evidence="11 13" id="KW-0472">Membrane</keyword>
<comment type="subcellular location">
    <subcellularLocation>
        <location evidence="2">Cell membrane</location>
        <topology evidence="2">Multi-pass membrane protein</topology>
    </subcellularLocation>
</comment>
<feature type="transmembrane region" description="Helical" evidence="13">
    <location>
        <begin position="47"/>
        <end position="68"/>
    </location>
</feature>
<sequence length="198" mass="21931">MSLHQRLGRWSGPSIALHWLTALLVLGLLGVGLFMTELPNNPTKVKIYALHKSLGLTVLALVALRLLWRLYAGAPAPLPGTPRWQHLTATLVHWTMYALLIAVPLAGWAYNSASNFPLQWFGQFNLPRLVAPDPEMRAFWRALHGWLALTLALLALGHAAAALKHHYLDRDDTLRRMLPRFGRRTAGGGANDKDKGTA</sequence>
<feature type="domain" description="Cytochrome b561 bacterial/Ni-hydrogenase" evidence="14">
    <location>
        <begin position="9"/>
        <end position="179"/>
    </location>
</feature>
<accession>A0A7W7Y0P5</accession>
<keyword evidence="3" id="KW-0813">Transport</keyword>
<dbReference type="Pfam" id="PF01292">
    <property type="entry name" value="Ni_hydr_CYTB"/>
    <property type="match status" value="1"/>
</dbReference>
<gene>
    <name evidence="15" type="ORF">HNQ58_001847</name>
</gene>
<evidence type="ECO:0000256" key="2">
    <source>
        <dbReference type="ARBA" id="ARBA00004651"/>
    </source>
</evidence>
<evidence type="ECO:0000256" key="13">
    <source>
        <dbReference type="SAM" id="Phobius"/>
    </source>
</evidence>
<dbReference type="GO" id="GO:0005886">
    <property type="term" value="C:plasma membrane"/>
    <property type="evidence" value="ECO:0007669"/>
    <property type="project" value="UniProtKB-SubCell"/>
</dbReference>
<dbReference type="RefSeq" id="WP_183948608.1">
    <property type="nucleotide sequence ID" value="NZ_JACHHX010000012.1"/>
</dbReference>
<dbReference type="GO" id="GO:0009055">
    <property type="term" value="F:electron transfer activity"/>
    <property type="evidence" value="ECO:0007669"/>
    <property type="project" value="InterPro"/>
</dbReference>
<evidence type="ECO:0000256" key="4">
    <source>
        <dbReference type="ARBA" id="ARBA00022475"/>
    </source>
</evidence>
<comment type="caution">
    <text evidence="15">The sequence shown here is derived from an EMBL/GenBank/DDBJ whole genome shotgun (WGS) entry which is preliminary data.</text>
</comment>
<comment type="cofactor">
    <cofactor evidence="1">
        <name>heme b</name>
        <dbReference type="ChEBI" id="CHEBI:60344"/>
    </cofactor>
</comment>
<dbReference type="GO" id="GO:0022904">
    <property type="term" value="P:respiratory electron transport chain"/>
    <property type="evidence" value="ECO:0007669"/>
    <property type="project" value="InterPro"/>
</dbReference>
<dbReference type="InterPro" id="IPR011577">
    <property type="entry name" value="Cyt_b561_bac/Ni-Hgenase"/>
</dbReference>
<evidence type="ECO:0000256" key="6">
    <source>
        <dbReference type="ARBA" id="ARBA00022692"/>
    </source>
</evidence>
<evidence type="ECO:0000256" key="1">
    <source>
        <dbReference type="ARBA" id="ARBA00001970"/>
    </source>
</evidence>
<keyword evidence="4" id="KW-1003">Cell membrane</keyword>
<dbReference type="PANTHER" id="PTHR30529:SF7">
    <property type="entry name" value="CYTOCHROME B561 BACTERIAL_NI-HYDROGENASE DOMAIN-CONTAINING PROTEIN"/>
    <property type="match status" value="1"/>
</dbReference>
<evidence type="ECO:0000256" key="8">
    <source>
        <dbReference type="ARBA" id="ARBA00022982"/>
    </source>
</evidence>
<evidence type="ECO:0000259" key="14">
    <source>
        <dbReference type="Pfam" id="PF01292"/>
    </source>
</evidence>
<evidence type="ECO:0000313" key="16">
    <source>
        <dbReference type="Proteomes" id="UP000519004"/>
    </source>
</evidence>
<feature type="transmembrane region" description="Helical" evidence="13">
    <location>
        <begin position="12"/>
        <end position="35"/>
    </location>
</feature>
<evidence type="ECO:0000256" key="9">
    <source>
        <dbReference type="ARBA" id="ARBA00022989"/>
    </source>
</evidence>
<keyword evidence="7" id="KW-0479">Metal-binding</keyword>
<organism evidence="15 16">
    <name type="scientific">Rehaibacterium terrae</name>
    <dbReference type="NCBI Taxonomy" id="1341696"/>
    <lineage>
        <taxon>Bacteria</taxon>
        <taxon>Pseudomonadati</taxon>
        <taxon>Pseudomonadota</taxon>
        <taxon>Gammaproteobacteria</taxon>
        <taxon>Lysobacterales</taxon>
        <taxon>Lysobacteraceae</taxon>
        <taxon>Rehaibacterium</taxon>
    </lineage>
</organism>
<evidence type="ECO:0000256" key="12">
    <source>
        <dbReference type="ARBA" id="ARBA00037975"/>
    </source>
</evidence>
<dbReference type="AlphaFoldDB" id="A0A7W7Y0P5"/>
<keyword evidence="10" id="KW-0408">Iron</keyword>
<keyword evidence="8" id="KW-0249">Electron transport</keyword>
<feature type="transmembrane region" description="Helical" evidence="13">
    <location>
        <begin position="143"/>
        <end position="163"/>
    </location>
</feature>
<keyword evidence="16" id="KW-1185">Reference proteome</keyword>
<dbReference type="SUPFAM" id="SSF81342">
    <property type="entry name" value="Transmembrane di-heme cytochromes"/>
    <property type="match status" value="1"/>
</dbReference>
<keyword evidence="5" id="KW-0349">Heme</keyword>
<dbReference type="EMBL" id="JACHHX010000012">
    <property type="protein sequence ID" value="MBB5015937.1"/>
    <property type="molecule type" value="Genomic_DNA"/>
</dbReference>
<evidence type="ECO:0000256" key="10">
    <source>
        <dbReference type="ARBA" id="ARBA00023004"/>
    </source>
</evidence>
<reference evidence="15 16" key="1">
    <citation type="submission" date="2020-08" db="EMBL/GenBank/DDBJ databases">
        <title>Genomic Encyclopedia of Type Strains, Phase IV (KMG-IV): sequencing the most valuable type-strain genomes for metagenomic binning, comparative biology and taxonomic classification.</title>
        <authorList>
            <person name="Goeker M."/>
        </authorList>
    </citation>
    <scope>NUCLEOTIDE SEQUENCE [LARGE SCALE GENOMIC DNA]</scope>
    <source>
        <strain evidence="15 16">DSM 25897</strain>
    </source>
</reference>
<evidence type="ECO:0000256" key="11">
    <source>
        <dbReference type="ARBA" id="ARBA00023136"/>
    </source>
</evidence>
<comment type="similarity">
    <text evidence="12">Belongs to the cytochrome b561 family.</text>
</comment>
<evidence type="ECO:0000256" key="3">
    <source>
        <dbReference type="ARBA" id="ARBA00022448"/>
    </source>
</evidence>
<feature type="transmembrane region" description="Helical" evidence="13">
    <location>
        <begin position="89"/>
        <end position="110"/>
    </location>
</feature>
<dbReference type="InterPro" id="IPR052168">
    <property type="entry name" value="Cytochrome_b561_oxidase"/>
</dbReference>
<evidence type="ECO:0000256" key="5">
    <source>
        <dbReference type="ARBA" id="ARBA00022617"/>
    </source>
</evidence>